<keyword evidence="1" id="KW-0732">Signal</keyword>
<evidence type="ECO:0000313" key="2">
    <source>
        <dbReference type="EMBL" id="GGD68745.1"/>
    </source>
</evidence>
<protein>
    <recommendedName>
        <fullName evidence="4">Tetratricopeptide repeat protein</fullName>
    </recommendedName>
</protein>
<dbReference type="InterPro" id="IPR011990">
    <property type="entry name" value="TPR-like_helical_dom_sf"/>
</dbReference>
<dbReference type="EMBL" id="BMIP01000003">
    <property type="protein sequence ID" value="GGD68745.1"/>
    <property type="molecule type" value="Genomic_DNA"/>
</dbReference>
<name>A0A916YZQ2_9SPHN</name>
<dbReference type="RefSeq" id="WP_066771525.1">
    <property type="nucleotide sequence ID" value="NZ_BMIP01000003.1"/>
</dbReference>
<comment type="caution">
    <text evidence="2">The sequence shown here is derived from an EMBL/GenBank/DDBJ whole genome shotgun (WGS) entry which is preliminary data.</text>
</comment>
<gene>
    <name evidence="2" type="ORF">GCM10010990_17870</name>
</gene>
<dbReference type="SUPFAM" id="SSF48452">
    <property type="entry name" value="TPR-like"/>
    <property type="match status" value="1"/>
</dbReference>
<dbReference type="Proteomes" id="UP000612349">
    <property type="component" value="Unassembled WGS sequence"/>
</dbReference>
<evidence type="ECO:0000313" key="3">
    <source>
        <dbReference type="Proteomes" id="UP000612349"/>
    </source>
</evidence>
<feature type="chain" id="PRO_5036965619" description="Tetratricopeptide repeat protein" evidence="1">
    <location>
        <begin position="22"/>
        <end position="281"/>
    </location>
</feature>
<organism evidence="2 3">
    <name type="scientific">Croceicoccus mobilis</name>
    <dbReference type="NCBI Taxonomy" id="1703339"/>
    <lineage>
        <taxon>Bacteria</taxon>
        <taxon>Pseudomonadati</taxon>
        <taxon>Pseudomonadota</taxon>
        <taxon>Alphaproteobacteria</taxon>
        <taxon>Sphingomonadales</taxon>
        <taxon>Erythrobacteraceae</taxon>
        <taxon>Croceicoccus</taxon>
    </lineage>
</organism>
<evidence type="ECO:0008006" key="4">
    <source>
        <dbReference type="Google" id="ProtNLM"/>
    </source>
</evidence>
<evidence type="ECO:0000256" key="1">
    <source>
        <dbReference type="SAM" id="SignalP"/>
    </source>
</evidence>
<dbReference type="Gene3D" id="1.25.40.10">
    <property type="entry name" value="Tetratricopeptide repeat domain"/>
    <property type="match status" value="1"/>
</dbReference>
<accession>A0A916YZQ2</accession>
<sequence>MGAARVLAAPVFACALLVAFAGGVASAPVAHAQGRSIQVYNPDAQRRQLDDATARVLKNPSDMDALRDGAEAAARLGEFEQALGFLNRAEVLAPSDPQIRAARASILVNLGKPRLALPLFEEAERMGGDPEDFAIDRGLAHDLLGDQPSAQYFYAIANRIDPSDEVTRRYAFSLAVAGEREAAEAMLKPLLLEDDPAAWRMKAFMLAVAGRPSEAVAMLYAVLPRGLAGNLAPYIRMVPRLTPGQQIAAAHLGIFPAEGGDDPSSGLVPGGAPFGTASAGQ</sequence>
<proteinExistence type="predicted"/>
<reference evidence="2" key="1">
    <citation type="journal article" date="2014" name="Int. J. Syst. Evol. Microbiol.">
        <title>Complete genome sequence of Corynebacterium casei LMG S-19264T (=DSM 44701T), isolated from a smear-ripened cheese.</title>
        <authorList>
            <consortium name="US DOE Joint Genome Institute (JGI-PGF)"/>
            <person name="Walter F."/>
            <person name="Albersmeier A."/>
            <person name="Kalinowski J."/>
            <person name="Ruckert C."/>
        </authorList>
    </citation>
    <scope>NUCLEOTIDE SEQUENCE</scope>
    <source>
        <strain evidence="2">CGMCC 1.15360</strain>
    </source>
</reference>
<dbReference type="AlphaFoldDB" id="A0A916YZQ2"/>
<keyword evidence="3" id="KW-1185">Reference proteome</keyword>
<reference evidence="2" key="2">
    <citation type="submission" date="2020-09" db="EMBL/GenBank/DDBJ databases">
        <authorList>
            <person name="Sun Q."/>
            <person name="Zhou Y."/>
        </authorList>
    </citation>
    <scope>NUCLEOTIDE SEQUENCE</scope>
    <source>
        <strain evidence="2">CGMCC 1.15360</strain>
    </source>
</reference>
<dbReference type="Pfam" id="PF13432">
    <property type="entry name" value="TPR_16"/>
    <property type="match status" value="2"/>
</dbReference>
<feature type="signal peptide" evidence="1">
    <location>
        <begin position="1"/>
        <end position="21"/>
    </location>
</feature>